<dbReference type="GO" id="GO:0005730">
    <property type="term" value="C:nucleolus"/>
    <property type="evidence" value="ECO:0007669"/>
    <property type="project" value="TreeGrafter"/>
</dbReference>
<evidence type="ECO:0000313" key="3">
    <source>
        <dbReference type="Proteomes" id="UP000685013"/>
    </source>
</evidence>
<sequence length="231" mass="26400">MGKKRNNEKQKVILPPELPPEVTQEEIKVSDEDLQFVKENQDYAVSVIRLYTKSIAKFYAPEDGGNEEAMEEGGVDNGIVKKLCSGAIKYLFINEGQHGGEATMEAVRLIADQVKFHDCQLPPDSIQPFLHLTFDEDLRKEEKQDEHNKVKNKKHRKTKNHEESSHLQGNDGRQSTRTKFTEEVASNYRAASLASDVMKQREMQSDTLSAVFETYFRISRHTMQSLNARKA</sequence>
<dbReference type="GO" id="GO:0006270">
    <property type="term" value="P:DNA replication initiation"/>
    <property type="evidence" value="ECO:0007669"/>
    <property type="project" value="TreeGrafter"/>
</dbReference>
<dbReference type="InterPro" id="IPR016903">
    <property type="entry name" value="Nucleolar_cplx-assoc_3"/>
</dbReference>
<dbReference type="AlphaFoldDB" id="A0AAV6LYH5"/>
<name>A0AAV6LYH5_9ROSI</name>
<evidence type="ECO:0000256" key="1">
    <source>
        <dbReference type="SAM" id="MobiDB-lite"/>
    </source>
</evidence>
<comment type="caution">
    <text evidence="2">The sequence shown here is derived from an EMBL/GenBank/DDBJ whole genome shotgun (WGS) entry which is preliminary data.</text>
</comment>
<protein>
    <submittedName>
        <fullName evidence="2">Uncharacterized protein</fullName>
    </submittedName>
</protein>
<accession>A0AAV6LYH5</accession>
<dbReference type="EMBL" id="JAGKQH010000019">
    <property type="protein sequence ID" value="KAG6572470.1"/>
    <property type="molecule type" value="Genomic_DNA"/>
</dbReference>
<evidence type="ECO:0000313" key="2">
    <source>
        <dbReference type="EMBL" id="KAG6572470.1"/>
    </source>
</evidence>
<feature type="compositionally biased region" description="Basic and acidic residues" evidence="1">
    <location>
        <begin position="140"/>
        <end position="149"/>
    </location>
</feature>
<feature type="compositionally biased region" description="Polar residues" evidence="1">
    <location>
        <begin position="166"/>
        <end position="177"/>
    </location>
</feature>
<dbReference type="Proteomes" id="UP000685013">
    <property type="component" value="Chromosome 19"/>
</dbReference>
<dbReference type="PANTHER" id="PTHR14428:SF5">
    <property type="entry name" value="NUCLEOLAR COMPLEX PROTEIN 3 HOMOLOG"/>
    <property type="match status" value="1"/>
</dbReference>
<proteinExistence type="predicted"/>
<dbReference type="PANTHER" id="PTHR14428">
    <property type="entry name" value="NUCLEOLAR COMPLEX PROTEIN 3"/>
    <property type="match status" value="1"/>
</dbReference>
<feature type="compositionally biased region" description="Basic residues" evidence="1">
    <location>
        <begin position="150"/>
        <end position="159"/>
    </location>
</feature>
<reference evidence="2 3" key="1">
    <citation type="journal article" date="2021" name="Hortic Res">
        <title>The domestication of Cucurbita argyrosperma as revealed by the genome of its wild relative.</title>
        <authorList>
            <person name="Barrera-Redondo J."/>
            <person name="Sanchez-de la Vega G."/>
            <person name="Aguirre-Liguori J.A."/>
            <person name="Castellanos-Morales G."/>
            <person name="Gutierrez-Guerrero Y.T."/>
            <person name="Aguirre-Dugua X."/>
            <person name="Aguirre-Planter E."/>
            <person name="Tenaillon M.I."/>
            <person name="Lira-Saade R."/>
            <person name="Eguiarte L.E."/>
        </authorList>
    </citation>
    <scope>NUCLEOTIDE SEQUENCE [LARGE SCALE GENOMIC DNA]</scope>
    <source>
        <strain evidence="2">JBR-2021</strain>
    </source>
</reference>
<dbReference type="GO" id="GO:0003682">
    <property type="term" value="F:chromatin binding"/>
    <property type="evidence" value="ECO:0007669"/>
    <property type="project" value="TreeGrafter"/>
</dbReference>
<organism evidence="2 3">
    <name type="scientific">Cucurbita argyrosperma subsp. sororia</name>
    <dbReference type="NCBI Taxonomy" id="37648"/>
    <lineage>
        <taxon>Eukaryota</taxon>
        <taxon>Viridiplantae</taxon>
        <taxon>Streptophyta</taxon>
        <taxon>Embryophyta</taxon>
        <taxon>Tracheophyta</taxon>
        <taxon>Spermatophyta</taxon>
        <taxon>Magnoliopsida</taxon>
        <taxon>eudicotyledons</taxon>
        <taxon>Gunneridae</taxon>
        <taxon>Pentapetalae</taxon>
        <taxon>rosids</taxon>
        <taxon>fabids</taxon>
        <taxon>Cucurbitales</taxon>
        <taxon>Cucurbitaceae</taxon>
        <taxon>Cucurbiteae</taxon>
        <taxon>Cucurbita</taxon>
    </lineage>
</organism>
<gene>
    <name evidence="2" type="ORF">SDJN03_29198</name>
</gene>
<feature type="region of interest" description="Disordered" evidence="1">
    <location>
        <begin position="140"/>
        <end position="177"/>
    </location>
</feature>
<feature type="non-terminal residue" evidence="2">
    <location>
        <position position="1"/>
    </location>
</feature>
<keyword evidence="3" id="KW-1185">Reference proteome</keyword>